<protein>
    <submittedName>
        <fullName evidence="1">Uncharacterized protein</fullName>
    </submittedName>
</protein>
<gene>
    <name evidence="1" type="ORF">CT19425_U610016</name>
</gene>
<dbReference type="Proteomes" id="UP000255505">
    <property type="component" value="Unassembled WGS sequence"/>
</dbReference>
<dbReference type="EMBL" id="OOEF01000058">
    <property type="protein sequence ID" value="SPK70620.1"/>
    <property type="molecule type" value="Genomic_DNA"/>
</dbReference>
<reference evidence="1 2" key="1">
    <citation type="submission" date="2018-01" db="EMBL/GenBank/DDBJ databases">
        <authorList>
            <person name="Gaut B.S."/>
            <person name="Morton B.R."/>
            <person name="Clegg M.T."/>
            <person name="Duvall M.R."/>
        </authorList>
    </citation>
    <scope>NUCLEOTIDE SEQUENCE [LARGE SCALE GENOMIC DNA]</scope>
    <source>
        <strain evidence="1">Cupriavidus taiwanensis LMG 19425</strain>
    </source>
</reference>
<evidence type="ECO:0000313" key="1">
    <source>
        <dbReference type="EMBL" id="SPK70620.1"/>
    </source>
</evidence>
<proteinExistence type="predicted"/>
<evidence type="ECO:0000313" key="2">
    <source>
        <dbReference type="Proteomes" id="UP000255505"/>
    </source>
</evidence>
<name>A0A375I951_9BURK</name>
<accession>A0A375I951</accession>
<sequence>MPNNTHQKFNWNLTLKKDCHIDGNGPS</sequence>
<organism evidence="1 2">
    <name type="scientific">Cupriavidus taiwanensis</name>
    <dbReference type="NCBI Taxonomy" id="164546"/>
    <lineage>
        <taxon>Bacteria</taxon>
        <taxon>Pseudomonadati</taxon>
        <taxon>Pseudomonadota</taxon>
        <taxon>Betaproteobacteria</taxon>
        <taxon>Burkholderiales</taxon>
        <taxon>Burkholderiaceae</taxon>
        <taxon>Cupriavidus</taxon>
    </lineage>
</organism>
<dbReference type="AlphaFoldDB" id="A0A375I951"/>